<comment type="subunit">
    <text evidence="3">Interacts with GyrB.</text>
</comment>
<protein>
    <recommendedName>
        <fullName evidence="3">DNA gyrase inhibitor YacG</fullName>
    </recommendedName>
</protein>
<feature type="binding site" evidence="3">
    <location>
        <position position="19"/>
    </location>
    <ligand>
        <name>Zn(2+)</name>
        <dbReference type="ChEBI" id="CHEBI:29105"/>
    </ligand>
</feature>
<feature type="compositionally biased region" description="Polar residues" evidence="4">
    <location>
        <begin position="1"/>
        <end position="11"/>
    </location>
</feature>
<dbReference type="OrthoDB" id="9809663at2"/>
<dbReference type="GO" id="GO:0008657">
    <property type="term" value="F:DNA topoisomerase type II (double strand cut, ATP-hydrolyzing) inhibitor activity"/>
    <property type="evidence" value="ECO:0007669"/>
    <property type="project" value="UniProtKB-UniRule"/>
</dbReference>
<keyword evidence="2 3" id="KW-0862">Zinc</keyword>
<dbReference type="GO" id="GO:0006355">
    <property type="term" value="P:regulation of DNA-templated transcription"/>
    <property type="evidence" value="ECO:0007669"/>
    <property type="project" value="InterPro"/>
</dbReference>
<dbReference type="PANTHER" id="PTHR36150">
    <property type="entry name" value="DNA GYRASE INHIBITOR YACG"/>
    <property type="match status" value="1"/>
</dbReference>
<evidence type="ECO:0000313" key="5">
    <source>
        <dbReference type="EMBL" id="GAK70215.1"/>
    </source>
</evidence>
<comment type="cofactor">
    <cofactor evidence="3">
        <name>Zn(2+)</name>
        <dbReference type="ChEBI" id="CHEBI:29105"/>
    </cofactor>
    <text evidence="3">Binds 1 zinc ion.</text>
</comment>
<gene>
    <name evidence="3" type="primary">yacG</name>
    <name evidence="5" type="ORF">RRU01S_10_00540</name>
</gene>
<evidence type="ECO:0000313" key="6">
    <source>
        <dbReference type="Proteomes" id="UP000028701"/>
    </source>
</evidence>
<feature type="binding site" evidence="3">
    <location>
        <position position="34"/>
    </location>
    <ligand>
        <name>Zn(2+)</name>
        <dbReference type="ChEBI" id="CHEBI:29105"/>
    </ligand>
</feature>
<dbReference type="Gene3D" id="3.30.50.10">
    <property type="entry name" value="Erythroid Transcription Factor GATA-1, subunit A"/>
    <property type="match status" value="1"/>
</dbReference>
<feature type="compositionally biased region" description="Basic and acidic residues" evidence="4">
    <location>
        <begin position="66"/>
        <end position="76"/>
    </location>
</feature>
<evidence type="ECO:0000256" key="1">
    <source>
        <dbReference type="ARBA" id="ARBA00022723"/>
    </source>
</evidence>
<evidence type="ECO:0000256" key="3">
    <source>
        <dbReference type="HAMAP-Rule" id="MF_00649"/>
    </source>
</evidence>
<proteinExistence type="inferred from homology"/>
<dbReference type="AlphaFoldDB" id="A0A081CU69"/>
<name>A0A081CU69_9HYPH</name>
<dbReference type="InterPro" id="IPR013088">
    <property type="entry name" value="Znf_NHR/GATA"/>
</dbReference>
<dbReference type="GO" id="GO:0008270">
    <property type="term" value="F:zinc ion binding"/>
    <property type="evidence" value="ECO:0007669"/>
    <property type="project" value="UniProtKB-UniRule"/>
</dbReference>
<dbReference type="SUPFAM" id="SSF57716">
    <property type="entry name" value="Glucocorticoid receptor-like (DNA-binding domain)"/>
    <property type="match status" value="1"/>
</dbReference>
<feature type="binding site" evidence="3">
    <location>
        <position position="22"/>
    </location>
    <ligand>
        <name>Zn(2+)</name>
        <dbReference type="ChEBI" id="CHEBI:29105"/>
    </ligand>
</feature>
<dbReference type="PANTHER" id="PTHR36150:SF1">
    <property type="entry name" value="DNA GYRASE INHIBITOR YACG"/>
    <property type="match status" value="1"/>
</dbReference>
<dbReference type="Proteomes" id="UP000028701">
    <property type="component" value="Unassembled WGS sequence"/>
</dbReference>
<evidence type="ECO:0000256" key="4">
    <source>
        <dbReference type="SAM" id="MobiDB-lite"/>
    </source>
</evidence>
<feature type="region of interest" description="Disordered" evidence="4">
    <location>
        <begin position="1"/>
        <end position="29"/>
    </location>
</feature>
<sequence length="76" mass="8476">MTDASNKSTVTPLRKAQPCPECKRPSTREDYPFCSDRCRTADLSRWLTGSYAIPVADDESNADEEGAARRADDSEY</sequence>
<comment type="function">
    <text evidence="3">Inhibits all the catalytic activities of DNA gyrase by preventing its interaction with DNA. Acts by binding directly to the C-terminal domain of GyrB, which probably disrupts DNA binding by the gyrase.</text>
</comment>
<dbReference type="InterPro" id="IPR005584">
    <property type="entry name" value="DNA_gyrase_inhibitor_YacG"/>
</dbReference>
<comment type="similarity">
    <text evidence="3">Belongs to the DNA gyrase inhibitor YacG family.</text>
</comment>
<dbReference type="eggNOG" id="COG3024">
    <property type="taxonomic scope" value="Bacteria"/>
</dbReference>
<reference evidence="5 6" key="1">
    <citation type="submission" date="2014-08" db="EMBL/GenBank/DDBJ databases">
        <title>Whole genome shotgun sequence of Rhizobium rubi NBRC 13261.</title>
        <authorList>
            <person name="Katano-Makiyama Y."/>
            <person name="Hosoyama A."/>
            <person name="Hashimoto M."/>
            <person name="Hosoyama Y."/>
            <person name="Noguchi M."/>
            <person name="Tsuchikane K."/>
            <person name="Uohara A."/>
            <person name="Ohji S."/>
            <person name="Ichikawa N."/>
            <person name="Kimura A."/>
            <person name="Yamazoe A."/>
            <person name="Fujita N."/>
        </authorList>
    </citation>
    <scope>NUCLEOTIDE SEQUENCE [LARGE SCALE GENOMIC DNA]</scope>
    <source>
        <strain evidence="5 6">NBRC 13261</strain>
    </source>
</reference>
<dbReference type="Pfam" id="PF03884">
    <property type="entry name" value="YacG"/>
    <property type="match status" value="1"/>
</dbReference>
<feature type="compositionally biased region" description="Acidic residues" evidence="4">
    <location>
        <begin position="56"/>
        <end position="65"/>
    </location>
</feature>
<evidence type="ECO:0000256" key="2">
    <source>
        <dbReference type="ARBA" id="ARBA00022833"/>
    </source>
</evidence>
<accession>A0A081CU69</accession>
<organism evidence="5 6">
    <name type="scientific">Agrobacterium rubi TR3 = NBRC 13261</name>
    <dbReference type="NCBI Taxonomy" id="1368415"/>
    <lineage>
        <taxon>Bacteria</taxon>
        <taxon>Pseudomonadati</taxon>
        <taxon>Pseudomonadota</taxon>
        <taxon>Alphaproteobacteria</taxon>
        <taxon>Hyphomicrobiales</taxon>
        <taxon>Rhizobiaceae</taxon>
        <taxon>Rhizobium/Agrobacterium group</taxon>
        <taxon>Agrobacterium</taxon>
    </lineage>
</organism>
<feature type="region of interest" description="Disordered" evidence="4">
    <location>
        <begin position="51"/>
        <end position="76"/>
    </location>
</feature>
<keyword evidence="1 3" id="KW-0479">Metal-binding</keyword>
<dbReference type="EMBL" id="BBJU01000010">
    <property type="protein sequence ID" value="GAK70215.1"/>
    <property type="molecule type" value="Genomic_DNA"/>
</dbReference>
<dbReference type="NCBIfam" id="NF002362">
    <property type="entry name" value="PRK01343.1"/>
    <property type="match status" value="1"/>
</dbReference>
<dbReference type="HAMAP" id="MF_00649">
    <property type="entry name" value="DNA_gyrase_inhibitor_YacG"/>
    <property type="match status" value="1"/>
</dbReference>
<dbReference type="RefSeq" id="WP_045229920.1">
    <property type="nucleotide sequence ID" value="NZ_BBJU01000010.1"/>
</dbReference>
<comment type="caution">
    <text evidence="5">The sequence shown here is derived from an EMBL/GenBank/DDBJ whole genome shotgun (WGS) entry which is preliminary data.</text>
</comment>
<feature type="binding site" evidence="3">
    <location>
        <position position="38"/>
    </location>
    <ligand>
        <name>Zn(2+)</name>
        <dbReference type="ChEBI" id="CHEBI:29105"/>
    </ligand>
</feature>